<comment type="caution">
    <text evidence="1">The sequence shown here is derived from an EMBL/GenBank/DDBJ whole genome shotgun (WGS) entry which is preliminary data.</text>
</comment>
<keyword evidence="2" id="KW-1185">Reference proteome</keyword>
<protein>
    <submittedName>
        <fullName evidence="1">Uncharacterized protein</fullName>
    </submittedName>
</protein>
<dbReference type="InterPro" id="IPR021838">
    <property type="entry name" value="DUF3431"/>
</dbReference>
<proteinExistence type="predicted"/>
<gene>
    <name evidence="1" type="ORF">EVOR1521_LOCUS1400</name>
</gene>
<sequence length="421" mass="48873">MKRIGMIAPSLAAAQAQELQADPCDAHMVENLGWLQQYIEIGFFTDYRNQAWHYYATNETSYAFLWLNSISYANLDFLREACPAAAALALLLRAEERLPAREADLPLLELALQVEPSGLWPLKEGLERLRRLVRRMALPEEYTVDVVMPYCNEPLDGLLSKKTGYEEDWLAGPAPLRHARLILYRLTDCFSARYALRNEEALDSLPESAKVAARLFAQVEVVPVDQSPKAWESARYFLHMYRNYDDLADFTLVLHPDVFEHVNPRTLRNMLQSLRVGTFRLAGNGDTWHQHLSLSHHYLFRPSRARFASANCTDAELGFQDLWQQLFNETPPEEEERSNFGFYCCSQFLVHRDLVRARHRGWYLHAQQQISWEHCATSYMELLWHGIFRGVLHERKRQDRPELPLFLRVDNFLEGTSDGLI</sequence>
<evidence type="ECO:0000313" key="1">
    <source>
        <dbReference type="EMBL" id="CAJ1370953.1"/>
    </source>
</evidence>
<dbReference type="Proteomes" id="UP001178507">
    <property type="component" value="Unassembled WGS sequence"/>
</dbReference>
<dbReference type="AlphaFoldDB" id="A0AA36HMJ5"/>
<name>A0AA36HMJ5_9DINO</name>
<accession>A0AA36HMJ5</accession>
<organism evidence="1 2">
    <name type="scientific">Effrenium voratum</name>
    <dbReference type="NCBI Taxonomy" id="2562239"/>
    <lineage>
        <taxon>Eukaryota</taxon>
        <taxon>Sar</taxon>
        <taxon>Alveolata</taxon>
        <taxon>Dinophyceae</taxon>
        <taxon>Suessiales</taxon>
        <taxon>Symbiodiniaceae</taxon>
        <taxon>Effrenium</taxon>
    </lineage>
</organism>
<reference evidence="1" key="1">
    <citation type="submission" date="2023-08" db="EMBL/GenBank/DDBJ databases">
        <authorList>
            <person name="Chen Y."/>
            <person name="Shah S."/>
            <person name="Dougan E. K."/>
            <person name="Thang M."/>
            <person name="Chan C."/>
        </authorList>
    </citation>
    <scope>NUCLEOTIDE SEQUENCE</scope>
</reference>
<dbReference type="EMBL" id="CAUJNA010000046">
    <property type="protein sequence ID" value="CAJ1370953.1"/>
    <property type="molecule type" value="Genomic_DNA"/>
</dbReference>
<dbReference type="Pfam" id="PF11913">
    <property type="entry name" value="DUF3431"/>
    <property type="match status" value="1"/>
</dbReference>
<evidence type="ECO:0000313" key="2">
    <source>
        <dbReference type="Proteomes" id="UP001178507"/>
    </source>
</evidence>